<proteinExistence type="predicted"/>
<dbReference type="GeneID" id="24919957"/>
<accession>D8M314</accession>
<evidence type="ECO:0000256" key="1">
    <source>
        <dbReference type="ARBA" id="ARBA00022737"/>
    </source>
</evidence>
<evidence type="ECO:0000256" key="2">
    <source>
        <dbReference type="PROSITE-ProRule" id="PRU00235"/>
    </source>
</evidence>
<reference evidence="4" key="1">
    <citation type="submission" date="2010-02" db="EMBL/GenBank/DDBJ databases">
        <title>Sequencing and annotation of the Blastocystis hominis genome.</title>
        <authorList>
            <person name="Wincker P."/>
        </authorList>
    </citation>
    <scope>NUCLEOTIDE SEQUENCE</scope>
    <source>
        <strain evidence="4">Singapore isolate B</strain>
    </source>
</reference>
<evidence type="ECO:0000259" key="3">
    <source>
        <dbReference type="Pfam" id="PF25390"/>
    </source>
</evidence>
<feature type="domain" description="RCC1-like" evidence="3">
    <location>
        <begin position="16"/>
        <end position="339"/>
    </location>
</feature>
<dbReference type="InParanoid" id="D8M314"/>
<dbReference type="Gene3D" id="2.130.10.30">
    <property type="entry name" value="Regulator of chromosome condensation 1/beta-lactamase-inhibitor protein II"/>
    <property type="match status" value="2"/>
</dbReference>
<sequence>MIRKHLNAQEKEGGYLYTWGSGQFGQLGIGTQNDESLPQIAKEIDNEICTFTAAGANTTAAITQGGVLWTFGQGDSNQLGHGDTGDCSNQVLPREVEDAFDGLSVVNCSICDGHMAAVTEDGSVWTWGRGTFGRLGHEVHETGIPEKVPGLDGMRFVKVACGHVHTLALTDDGRVFAWGNNKTGCVGVSDRGTCAPQEIESLRGKKIIDISAGMESSAALSAEHEVYTWGADNYGQLGLGQGARYISQPTRIRTLRNVPIVQIACGQYHMLALSAAGEVYAWGQGLQGQTANEKKVDTNIPHVIDALKESRVKMIAAGGSHSAVVDDKGRLFTVGEEEDWEVVRVRTERTAGERR</sequence>
<dbReference type="SUPFAM" id="SSF50985">
    <property type="entry name" value="RCC1/BLIP-II"/>
    <property type="match status" value="2"/>
</dbReference>
<keyword evidence="1" id="KW-0677">Repeat</keyword>
<dbReference type="OrthoDB" id="10256179at2759"/>
<feature type="repeat" description="RCC1" evidence="2">
    <location>
        <begin position="224"/>
        <end position="276"/>
    </location>
</feature>
<organism evidence="4">
    <name type="scientific">Blastocystis hominis</name>
    <dbReference type="NCBI Taxonomy" id="12968"/>
    <lineage>
        <taxon>Eukaryota</taxon>
        <taxon>Sar</taxon>
        <taxon>Stramenopiles</taxon>
        <taxon>Bigyra</taxon>
        <taxon>Opalozoa</taxon>
        <taxon>Opalinata</taxon>
        <taxon>Blastocystidae</taxon>
        <taxon>Blastocystis</taxon>
    </lineage>
</organism>
<dbReference type="OMA" id="IFVWGTG"/>
<dbReference type="InterPro" id="IPR058923">
    <property type="entry name" value="RCC1-like_dom"/>
</dbReference>
<dbReference type="AlphaFoldDB" id="D8M314"/>
<dbReference type="InterPro" id="IPR009091">
    <property type="entry name" value="RCC1/BLIP-II"/>
</dbReference>
<dbReference type="InterPro" id="IPR051625">
    <property type="entry name" value="Signaling_Regulatory_Domain"/>
</dbReference>
<evidence type="ECO:0000313" key="4">
    <source>
        <dbReference type="EMBL" id="CBK22737.2"/>
    </source>
</evidence>
<feature type="repeat" description="RCC1" evidence="2">
    <location>
        <begin position="14"/>
        <end position="65"/>
    </location>
</feature>
<feature type="repeat" description="RCC1" evidence="2">
    <location>
        <begin position="277"/>
        <end position="328"/>
    </location>
</feature>
<dbReference type="Proteomes" id="UP000008312">
    <property type="component" value="Unassembled WGS sequence"/>
</dbReference>
<dbReference type="FunCoup" id="D8M314">
    <property type="interactions" value="72"/>
</dbReference>
<dbReference type="PROSITE" id="PS00626">
    <property type="entry name" value="RCC1_2"/>
    <property type="match status" value="1"/>
</dbReference>
<gene>
    <name evidence="4" type="ORF">GSBLH_T00002817001</name>
</gene>
<feature type="repeat" description="RCC1" evidence="2">
    <location>
        <begin position="173"/>
        <end position="223"/>
    </location>
</feature>
<dbReference type="EMBL" id="FN668650">
    <property type="protein sequence ID" value="CBK22737.2"/>
    <property type="molecule type" value="Genomic_DNA"/>
</dbReference>
<name>D8M314_BLAHO</name>
<dbReference type="PANTHER" id="PTHR22872">
    <property type="entry name" value="BTK-BINDING PROTEIN-RELATED"/>
    <property type="match status" value="1"/>
</dbReference>
<feature type="repeat" description="RCC1" evidence="2">
    <location>
        <begin position="122"/>
        <end position="172"/>
    </location>
</feature>
<keyword evidence="5" id="KW-1185">Reference proteome</keyword>
<evidence type="ECO:0000313" key="5">
    <source>
        <dbReference type="Proteomes" id="UP000008312"/>
    </source>
</evidence>
<dbReference type="PRINTS" id="PR00633">
    <property type="entry name" value="RCCNDNSATION"/>
</dbReference>
<feature type="repeat" description="RCC1" evidence="2">
    <location>
        <begin position="66"/>
        <end position="121"/>
    </location>
</feature>
<dbReference type="PROSITE" id="PS50012">
    <property type="entry name" value="RCC1_3"/>
    <property type="match status" value="6"/>
</dbReference>
<protein>
    <recommendedName>
        <fullName evidence="3">RCC1-like domain-containing protein</fullName>
    </recommendedName>
</protein>
<dbReference type="Pfam" id="PF25390">
    <property type="entry name" value="WD40_RLD"/>
    <property type="match status" value="1"/>
</dbReference>
<dbReference type="RefSeq" id="XP_012896785.1">
    <property type="nucleotide sequence ID" value="XM_013041331.1"/>
</dbReference>
<dbReference type="InterPro" id="IPR000408">
    <property type="entry name" value="Reg_chr_condens"/>
</dbReference>